<evidence type="ECO:0000313" key="3">
    <source>
        <dbReference type="Proteomes" id="UP000268313"/>
    </source>
</evidence>
<comment type="caution">
    <text evidence="2">The sequence shown here is derived from an EMBL/GenBank/DDBJ whole genome shotgun (WGS) entry which is preliminary data.</text>
</comment>
<keyword evidence="3" id="KW-1185">Reference proteome</keyword>
<accession>A0A3A8K1A1</accession>
<gene>
    <name evidence="2" type="ORF">D7X32_21085</name>
</gene>
<name>A0A3A8K1A1_9BACT</name>
<evidence type="ECO:0000259" key="1">
    <source>
        <dbReference type="Pfam" id="PF03374"/>
    </source>
</evidence>
<dbReference type="InterPro" id="IPR005039">
    <property type="entry name" value="Ant_C"/>
</dbReference>
<proteinExistence type="predicted"/>
<dbReference type="Proteomes" id="UP000268313">
    <property type="component" value="Unassembled WGS sequence"/>
</dbReference>
<dbReference type="AlphaFoldDB" id="A0A3A8K1A1"/>
<dbReference type="Pfam" id="PF03374">
    <property type="entry name" value="ANT"/>
    <property type="match status" value="1"/>
</dbReference>
<dbReference type="GO" id="GO:0003677">
    <property type="term" value="F:DNA binding"/>
    <property type="evidence" value="ECO:0007669"/>
    <property type="project" value="InterPro"/>
</dbReference>
<reference evidence="3" key="1">
    <citation type="submission" date="2018-09" db="EMBL/GenBank/DDBJ databases">
        <authorList>
            <person name="Livingstone P.G."/>
            <person name="Whitworth D.E."/>
        </authorList>
    </citation>
    <scope>NUCLEOTIDE SEQUENCE [LARGE SCALE GENOMIC DNA]</scope>
    <source>
        <strain evidence="3">CA043D</strain>
    </source>
</reference>
<feature type="domain" description="Antirepressor protein C-terminal" evidence="1">
    <location>
        <begin position="25"/>
        <end position="95"/>
    </location>
</feature>
<sequence>MPKTRPEALRLAADLAEKMDAQQARLLAQQLAVKFVDRYTSSETCLSLSNSAKGLSIPPMTLNRSREEDRSTFRNQRKVLEPYADFIQRGFFVVSYPTGLCAGRRCRPE</sequence>
<organism evidence="2 3">
    <name type="scientific">Corallococcus carmarthensis</name>
    <dbReference type="NCBI Taxonomy" id="2316728"/>
    <lineage>
        <taxon>Bacteria</taxon>
        <taxon>Pseudomonadati</taxon>
        <taxon>Myxococcota</taxon>
        <taxon>Myxococcia</taxon>
        <taxon>Myxococcales</taxon>
        <taxon>Cystobacterineae</taxon>
        <taxon>Myxococcaceae</taxon>
        <taxon>Corallococcus</taxon>
    </lineage>
</organism>
<protein>
    <recommendedName>
        <fullName evidence="1">Antirepressor protein C-terminal domain-containing protein</fullName>
    </recommendedName>
</protein>
<dbReference type="EMBL" id="RAWE01000076">
    <property type="protein sequence ID" value="RKH01246.1"/>
    <property type="molecule type" value="Genomic_DNA"/>
</dbReference>
<evidence type="ECO:0000313" key="2">
    <source>
        <dbReference type="EMBL" id="RKH01246.1"/>
    </source>
</evidence>